<organism evidence="1 2">
    <name type="scientific">Dallia pectoralis</name>
    <name type="common">Alaska blackfish</name>
    <dbReference type="NCBI Taxonomy" id="75939"/>
    <lineage>
        <taxon>Eukaryota</taxon>
        <taxon>Metazoa</taxon>
        <taxon>Chordata</taxon>
        <taxon>Craniata</taxon>
        <taxon>Vertebrata</taxon>
        <taxon>Euteleostomi</taxon>
        <taxon>Actinopterygii</taxon>
        <taxon>Neopterygii</taxon>
        <taxon>Teleostei</taxon>
        <taxon>Protacanthopterygii</taxon>
        <taxon>Esociformes</taxon>
        <taxon>Umbridae</taxon>
        <taxon>Dallia</taxon>
    </lineage>
</organism>
<dbReference type="Proteomes" id="UP001157502">
    <property type="component" value="Chromosome 1"/>
</dbReference>
<name>A0ACC2HK41_DALPE</name>
<gene>
    <name evidence="1" type="ORF">DPEC_G00005520</name>
</gene>
<reference evidence="1" key="1">
    <citation type="submission" date="2021-05" db="EMBL/GenBank/DDBJ databases">
        <authorList>
            <person name="Pan Q."/>
            <person name="Jouanno E."/>
            <person name="Zahm M."/>
            <person name="Klopp C."/>
            <person name="Cabau C."/>
            <person name="Louis A."/>
            <person name="Berthelot C."/>
            <person name="Parey E."/>
            <person name="Roest Crollius H."/>
            <person name="Montfort J."/>
            <person name="Robinson-Rechavi M."/>
            <person name="Bouchez O."/>
            <person name="Lampietro C."/>
            <person name="Lopez Roques C."/>
            <person name="Donnadieu C."/>
            <person name="Postlethwait J."/>
            <person name="Bobe J."/>
            <person name="Dillon D."/>
            <person name="Chandos A."/>
            <person name="von Hippel F."/>
            <person name="Guiguen Y."/>
        </authorList>
    </citation>
    <scope>NUCLEOTIDE SEQUENCE</scope>
    <source>
        <strain evidence="1">YG-Jan2019</strain>
    </source>
</reference>
<proteinExistence type="predicted"/>
<evidence type="ECO:0000313" key="2">
    <source>
        <dbReference type="Proteomes" id="UP001157502"/>
    </source>
</evidence>
<protein>
    <submittedName>
        <fullName evidence="1">Uncharacterized protein</fullName>
    </submittedName>
</protein>
<sequence>MDSVWAGASAGAGRSEGLKASPFLPFPCLPAFTTFGALRLPWLEAPAEVVKEERGVEEVDFGEVGEAEEADIEERFLLPGTAFGAEPPLGSFALAELEAALGSWDVAELAGVEVAAE</sequence>
<keyword evidence="2" id="KW-1185">Reference proteome</keyword>
<dbReference type="EMBL" id="CM055728">
    <property type="protein sequence ID" value="KAJ8016276.1"/>
    <property type="molecule type" value="Genomic_DNA"/>
</dbReference>
<accession>A0ACC2HK41</accession>
<comment type="caution">
    <text evidence="1">The sequence shown here is derived from an EMBL/GenBank/DDBJ whole genome shotgun (WGS) entry which is preliminary data.</text>
</comment>
<evidence type="ECO:0000313" key="1">
    <source>
        <dbReference type="EMBL" id="KAJ8016276.1"/>
    </source>
</evidence>